<proteinExistence type="predicted"/>
<organism evidence="2 3">
    <name type="scientific">Marinimicrococcus flavescens</name>
    <dbReference type="NCBI Taxonomy" id="3031815"/>
    <lineage>
        <taxon>Bacteria</taxon>
        <taxon>Pseudomonadati</taxon>
        <taxon>Pseudomonadota</taxon>
        <taxon>Alphaproteobacteria</taxon>
        <taxon>Geminicoccales</taxon>
        <taxon>Geminicoccaceae</taxon>
        <taxon>Marinimicrococcus</taxon>
    </lineage>
</organism>
<evidence type="ECO:0000313" key="2">
    <source>
        <dbReference type="EMBL" id="MDF1585494.1"/>
    </source>
</evidence>
<dbReference type="EMBL" id="JARGEQ010000024">
    <property type="protein sequence ID" value="MDF1585494.1"/>
    <property type="molecule type" value="Genomic_DNA"/>
</dbReference>
<dbReference type="Proteomes" id="UP001301140">
    <property type="component" value="Unassembled WGS sequence"/>
</dbReference>
<comment type="caution">
    <text evidence="2">The sequence shown here is derived from an EMBL/GenBank/DDBJ whole genome shotgun (WGS) entry which is preliminary data.</text>
</comment>
<name>A0AAP3XPM9_9PROT</name>
<dbReference type="AlphaFoldDB" id="A0AAP3XPM9"/>
<reference evidence="2 3" key="1">
    <citation type="submission" date="2023-03" db="EMBL/GenBank/DDBJ databases">
        <title>YIM 152171 draft genome.</title>
        <authorList>
            <person name="Yang Z."/>
        </authorList>
    </citation>
    <scope>NUCLEOTIDE SEQUENCE [LARGE SCALE GENOMIC DNA]</scope>
    <source>
        <strain evidence="2 3">YIM 152171</strain>
    </source>
</reference>
<dbReference type="CDD" id="cd18692">
    <property type="entry name" value="PIN_VapC-like"/>
    <property type="match status" value="1"/>
</dbReference>
<dbReference type="RefSeq" id="WP_327787912.1">
    <property type="nucleotide sequence ID" value="NZ_JARGEQ010000024.1"/>
</dbReference>
<gene>
    <name evidence="2" type="ORF">PZ740_03730</name>
</gene>
<sequence length="151" mass="17044">MTRVTFDSNILVYAAQRADPRQEMAADLLVRAASADCVQTLQSLCECFHVLRRKRLFEAHRAQSVIDRYRQLFDVAVSSLSDLDRAIHVSAQHGLQFWDTFMWATARRAGCRVIITEDQQDGRILEGVRFVNPFKPANGGLIDLILPPGEA</sequence>
<dbReference type="SUPFAM" id="SSF88723">
    <property type="entry name" value="PIN domain-like"/>
    <property type="match status" value="1"/>
</dbReference>
<evidence type="ECO:0000313" key="3">
    <source>
        <dbReference type="Proteomes" id="UP001301140"/>
    </source>
</evidence>
<dbReference type="Pfam" id="PF01850">
    <property type="entry name" value="PIN"/>
    <property type="match status" value="1"/>
</dbReference>
<dbReference type="InterPro" id="IPR029060">
    <property type="entry name" value="PIN-like_dom_sf"/>
</dbReference>
<keyword evidence="3" id="KW-1185">Reference proteome</keyword>
<evidence type="ECO:0000259" key="1">
    <source>
        <dbReference type="Pfam" id="PF01850"/>
    </source>
</evidence>
<protein>
    <submittedName>
        <fullName evidence="2">PIN domain-containing protein</fullName>
    </submittedName>
</protein>
<dbReference type="InterPro" id="IPR002716">
    <property type="entry name" value="PIN_dom"/>
</dbReference>
<accession>A0AAP3XPM9</accession>
<feature type="domain" description="PIN" evidence="1">
    <location>
        <begin position="6"/>
        <end position="119"/>
    </location>
</feature>
<dbReference type="Gene3D" id="3.40.50.1010">
    <property type="entry name" value="5'-nuclease"/>
    <property type="match status" value="1"/>
</dbReference>